<evidence type="ECO:0000256" key="1">
    <source>
        <dbReference type="ARBA" id="ARBA00004328"/>
    </source>
</evidence>
<evidence type="ECO:0000313" key="4">
    <source>
        <dbReference type="EMBL" id="PWE13065.1"/>
    </source>
</evidence>
<organism evidence="4 5">
    <name type="scientific">Alcaligenes faecalis</name>
    <dbReference type="NCBI Taxonomy" id="511"/>
    <lineage>
        <taxon>Bacteria</taxon>
        <taxon>Pseudomonadati</taxon>
        <taxon>Pseudomonadota</taxon>
        <taxon>Betaproteobacteria</taxon>
        <taxon>Burkholderiales</taxon>
        <taxon>Alcaligenaceae</taxon>
        <taxon>Alcaligenes</taxon>
    </lineage>
</organism>
<name>A0A2U2BGC3_ALCFA</name>
<dbReference type="Gene3D" id="3.30.2400.10">
    <property type="entry name" value="Major capsid protein gp5"/>
    <property type="match status" value="1"/>
</dbReference>
<feature type="coiled-coil region" evidence="2">
    <location>
        <begin position="4"/>
        <end position="59"/>
    </location>
</feature>
<comment type="subcellular location">
    <subcellularLocation>
        <location evidence="1">Virion</location>
    </subcellularLocation>
</comment>
<reference evidence="4 5" key="2">
    <citation type="submission" date="2018-05" db="EMBL/GenBank/DDBJ databases">
        <authorList>
            <person name="Lanie J.A."/>
            <person name="Ng W.-L."/>
            <person name="Kazmierczak K.M."/>
            <person name="Andrzejewski T.M."/>
            <person name="Davidsen T.M."/>
            <person name="Wayne K.J."/>
            <person name="Tettelin H."/>
            <person name="Glass J.I."/>
            <person name="Rusch D."/>
            <person name="Podicherti R."/>
            <person name="Tsui H.-C.T."/>
            <person name="Winkler M.E."/>
        </authorList>
    </citation>
    <scope>NUCLEOTIDE SEQUENCE [LARGE SCALE GENOMIC DNA]</scope>
    <source>
        <strain evidence="4 5">YBY</strain>
    </source>
</reference>
<evidence type="ECO:0000256" key="2">
    <source>
        <dbReference type="SAM" id="Coils"/>
    </source>
</evidence>
<sequence>MPKVHELRAERAKINEQVQALAAAEVENGSLTAEQHSQFSDLSAQFKELTAKIERAEQAESMAAQAAVPVQSHVRKVGSVPAAPREPEAKGAGMARMVLALAAAQGNNQLAAQIAMDRGYGDHVAASLNTLTPGAGGVLVPENLSTEVIELLRPKSVVRKLGARAMPLNNGNLSIPRLKGGAVVGYIGSDSDIPTSQQELDDLKLSAKKLTGLVPISNDLIATSSANPNVDQIVVSDLTSAMGTREDKAFIRDNGSGNTPKGLRYWAPTQNVYAAAQPKPTIDQVSLELNKLVLVLESADANMTAVGWVMAPRTKRFLQALRDGNGKVYPELDQGFLMGYPVGSTTQIPTNLAVGADSNGSEIYLADFGDCFIGEDSHLVIDFSKEATYTDGEGKTVSAFQRDQTLVRVIAKHDFGPRHVESVAVLTDVQWGA</sequence>
<accession>A0A2U2BGC3</accession>
<dbReference type="Pfam" id="PF05065">
    <property type="entry name" value="Phage_capsid"/>
    <property type="match status" value="1"/>
</dbReference>
<dbReference type="AlphaFoldDB" id="A0A2U2BGC3"/>
<proteinExistence type="predicted"/>
<reference evidence="4 5" key="1">
    <citation type="submission" date="2018-05" db="EMBL/GenBank/DDBJ databases">
        <title>Genome Sequence of an Efficient Indole-Degrading Bacterium, Alcaligenes sp.YBY.</title>
        <authorList>
            <person name="Yang B."/>
        </authorList>
    </citation>
    <scope>NUCLEOTIDE SEQUENCE [LARGE SCALE GENOMIC DNA]</scope>
    <source>
        <strain evidence="4 5">YBY</strain>
    </source>
</reference>
<dbReference type="RefSeq" id="WP_109089439.1">
    <property type="nucleotide sequence ID" value="NZ_QEXO01000004.1"/>
</dbReference>
<evidence type="ECO:0000313" key="5">
    <source>
        <dbReference type="Proteomes" id="UP000245216"/>
    </source>
</evidence>
<dbReference type="InterPro" id="IPR024455">
    <property type="entry name" value="Phage_capsid"/>
</dbReference>
<gene>
    <name evidence="4" type="ORF">DF183_14620</name>
</gene>
<dbReference type="InterPro" id="IPR054612">
    <property type="entry name" value="Phage_capsid-like_C"/>
</dbReference>
<comment type="caution">
    <text evidence="4">The sequence shown here is derived from an EMBL/GenBank/DDBJ whole genome shotgun (WGS) entry which is preliminary data.</text>
</comment>
<keyword evidence="2" id="KW-0175">Coiled coil</keyword>
<dbReference type="SUPFAM" id="SSF56563">
    <property type="entry name" value="Major capsid protein gp5"/>
    <property type="match status" value="1"/>
</dbReference>
<evidence type="ECO:0000259" key="3">
    <source>
        <dbReference type="Pfam" id="PF05065"/>
    </source>
</evidence>
<dbReference type="Proteomes" id="UP000245216">
    <property type="component" value="Unassembled WGS sequence"/>
</dbReference>
<dbReference type="EMBL" id="QEXO01000004">
    <property type="protein sequence ID" value="PWE13065.1"/>
    <property type="molecule type" value="Genomic_DNA"/>
</dbReference>
<protein>
    <submittedName>
        <fullName evidence="4">Phage major capsid protein</fullName>
    </submittedName>
</protein>
<feature type="domain" description="Phage capsid-like C-terminal" evidence="3">
    <location>
        <begin position="136"/>
        <end position="427"/>
    </location>
</feature>
<dbReference type="NCBIfam" id="TIGR01554">
    <property type="entry name" value="major_cap_HK97"/>
    <property type="match status" value="1"/>
</dbReference>